<evidence type="ECO:0000256" key="2">
    <source>
        <dbReference type="ARBA" id="ARBA00006247"/>
    </source>
</evidence>
<name>A0A239BK42_9FIRM</name>
<dbReference type="PANTHER" id="PTHR43808:SF31">
    <property type="entry name" value="N-ACETYL-L-CITRULLINE DEACETYLASE"/>
    <property type="match status" value="1"/>
</dbReference>
<evidence type="ECO:0000256" key="4">
    <source>
        <dbReference type="ARBA" id="ARBA00022723"/>
    </source>
</evidence>
<evidence type="ECO:0000256" key="3">
    <source>
        <dbReference type="ARBA" id="ARBA00022670"/>
    </source>
</evidence>
<proteinExistence type="inferred from homology"/>
<dbReference type="GO" id="GO:0006508">
    <property type="term" value="P:proteolysis"/>
    <property type="evidence" value="ECO:0007669"/>
    <property type="project" value="UniProtKB-KW"/>
</dbReference>
<comment type="similarity">
    <text evidence="2">Belongs to the peptidase M20A family.</text>
</comment>
<dbReference type="InterPro" id="IPR002933">
    <property type="entry name" value="Peptidase_M20"/>
</dbReference>
<keyword evidence="3" id="KW-0645">Protease</keyword>
<gene>
    <name evidence="9" type="ORF">SAMN05446037_1003282</name>
</gene>
<dbReference type="NCBIfam" id="TIGR01887">
    <property type="entry name" value="dipeptidaselike"/>
    <property type="match status" value="1"/>
</dbReference>
<dbReference type="Proteomes" id="UP000198304">
    <property type="component" value="Unassembled WGS sequence"/>
</dbReference>
<protein>
    <submittedName>
        <fullName evidence="9">Dipeptidase, putative</fullName>
    </submittedName>
</protein>
<dbReference type="Gene3D" id="3.30.70.360">
    <property type="match status" value="2"/>
</dbReference>
<dbReference type="GO" id="GO:0016805">
    <property type="term" value="F:dipeptidase activity"/>
    <property type="evidence" value="ECO:0007669"/>
    <property type="project" value="UniProtKB-KW"/>
</dbReference>
<evidence type="ECO:0000256" key="1">
    <source>
        <dbReference type="ARBA" id="ARBA00001947"/>
    </source>
</evidence>
<keyword evidence="10" id="KW-1185">Reference proteome</keyword>
<keyword evidence="5" id="KW-0378">Hydrolase</keyword>
<organism evidence="9 10">
    <name type="scientific">Anaerovirgula multivorans</name>
    <dbReference type="NCBI Taxonomy" id="312168"/>
    <lineage>
        <taxon>Bacteria</taxon>
        <taxon>Bacillati</taxon>
        <taxon>Bacillota</taxon>
        <taxon>Clostridia</taxon>
        <taxon>Peptostreptococcales</taxon>
        <taxon>Natronincolaceae</taxon>
        <taxon>Anaerovirgula</taxon>
    </lineage>
</organism>
<evidence type="ECO:0000256" key="8">
    <source>
        <dbReference type="ARBA" id="ARBA00023049"/>
    </source>
</evidence>
<keyword evidence="4" id="KW-0479">Metal-binding</keyword>
<dbReference type="Gene3D" id="3.40.630.10">
    <property type="entry name" value="Zn peptidases"/>
    <property type="match status" value="1"/>
</dbReference>
<dbReference type="GO" id="GO:0008777">
    <property type="term" value="F:acetylornithine deacetylase activity"/>
    <property type="evidence" value="ECO:0007669"/>
    <property type="project" value="TreeGrafter"/>
</dbReference>
<dbReference type="GO" id="GO:0008237">
    <property type="term" value="F:metallopeptidase activity"/>
    <property type="evidence" value="ECO:0007669"/>
    <property type="project" value="UniProtKB-KW"/>
</dbReference>
<dbReference type="Pfam" id="PF01546">
    <property type="entry name" value="Peptidase_M20"/>
    <property type="match status" value="1"/>
</dbReference>
<dbReference type="SUPFAM" id="SSF55031">
    <property type="entry name" value="Bacterial exopeptidase dimerisation domain"/>
    <property type="match status" value="1"/>
</dbReference>
<reference evidence="10" key="1">
    <citation type="submission" date="2017-06" db="EMBL/GenBank/DDBJ databases">
        <authorList>
            <person name="Varghese N."/>
            <person name="Submissions S."/>
        </authorList>
    </citation>
    <scope>NUCLEOTIDE SEQUENCE [LARGE SCALE GENOMIC DNA]</scope>
    <source>
        <strain evidence="10">SCA</strain>
    </source>
</reference>
<dbReference type="GO" id="GO:0006526">
    <property type="term" value="P:L-arginine biosynthetic process"/>
    <property type="evidence" value="ECO:0007669"/>
    <property type="project" value="TreeGrafter"/>
</dbReference>
<comment type="cofactor">
    <cofactor evidence="1">
        <name>Zn(2+)</name>
        <dbReference type="ChEBI" id="CHEBI:29105"/>
    </cofactor>
</comment>
<dbReference type="InterPro" id="IPR050072">
    <property type="entry name" value="Peptidase_M20A"/>
</dbReference>
<keyword evidence="6" id="KW-0862">Zinc</keyword>
<dbReference type="InterPro" id="IPR001261">
    <property type="entry name" value="ArgE/DapE_CS"/>
</dbReference>
<dbReference type="InterPro" id="IPR036264">
    <property type="entry name" value="Bact_exopeptidase_dim_dom"/>
</dbReference>
<sequence>MDQLENIINEQKDQLISSLQQLIQFNSVEGEPKEGMPFGKGVDDALKFVLNLGKEFGFKAVYKDGYYGYIEMGEGEELIGLAAHLDVVPVEKAGTWIFPPFSGKIANNKIYGRGSIDDKGPLLAALYAMKAVREAKLPLKKRIRLILGTNEETGWKCINKYLKEEEIPAYGFIPDSDFPLINAEKSLLQIRLTSKEKVNFAMIGGTALNSVPDSCSYTGEKTEGIIAAAHASSYNYNSEGNTFTLLGKTAHSAKTWEGINAIVRTAILLFNNNISSPIIDFIAQEVGEDVYARKIFDNYYDTVSGKLTFNVAKVNIDKDLHEVYLDIRIPVLKEKEEVLSLLKRSTSKYELELEVLDSLPPLYVPEDHPLVQTLRMVYEEVVQQNSTPLSTGGATYARGFKNFVAFGPLFPGEEKMAHKQNEYMNIDSLMKCFLIYAKAIASLGQ</sequence>
<dbReference type="PANTHER" id="PTHR43808">
    <property type="entry name" value="ACETYLORNITHINE DEACETYLASE"/>
    <property type="match status" value="1"/>
</dbReference>
<keyword evidence="7" id="KW-0224">Dipeptidase</keyword>
<dbReference type="PROSITE" id="PS00759">
    <property type="entry name" value="ARGE_DAPE_CPG2_2"/>
    <property type="match status" value="1"/>
</dbReference>
<dbReference type="EMBL" id="FZOJ01000003">
    <property type="protein sequence ID" value="SNS07394.1"/>
    <property type="molecule type" value="Genomic_DNA"/>
</dbReference>
<dbReference type="AlphaFoldDB" id="A0A239BK42"/>
<dbReference type="SUPFAM" id="SSF53187">
    <property type="entry name" value="Zn-dependent exopeptidases"/>
    <property type="match status" value="1"/>
</dbReference>
<evidence type="ECO:0000313" key="9">
    <source>
        <dbReference type="EMBL" id="SNS07394.1"/>
    </source>
</evidence>
<accession>A0A239BK42</accession>
<dbReference type="RefSeq" id="WP_176431204.1">
    <property type="nucleotide sequence ID" value="NZ_FZOJ01000003.1"/>
</dbReference>
<evidence type="ECO:0000256" key="6">
    <source>
        <dbReference type="ARBA" id="ARBA00022833"/>
    </source>
</evidence>
<dbReference type="InterPro" id="IPR010964">
    <property type="entry name" value="M20A_pepV-rel"/>
</dbReference>
<evidence type="ECO:0000256" key="5">
    <source>
        <dbReference type="ARBA" id="ARBA00022801"/>
    </source>
</evidence>
<dbReference type="PROSITE" id="PS00758">
    <property type="entry name" value="ARGE_DAPE_CPG2_1"/>
    <property type="match status" value="1"/>
</dbReference>
<evidence type="ECO:0000256" key="7">
    <source>
        <dbReference type="ARBA" id="ARBA00022997"/>
    </source>
</evidence>
<evidence type="ECO:0000313" key="10">
    <source>
        <dbReference type="Proteomes" id="UP000198304"/>
    </source>
</evidence>
<keyword evidence="8" id="KW-0482">Metalloprotease</keyword>
<dbReference type="GO" id="GO:0008270">
    <property type="term" value="F:zinc ion binding"/>
    <property type="evidence" value="ECO:0007669"/>
    <property type="project" value="InterPro"/>
</dbReference>